<evidence type="ECO:0000256" key="1">
    <source>
        <dbReference type="ARBA" id="ARBA00009986"/>
    </source>
</evidence>
<evidence type="ECO:0000256" key="2">
    <source>
        <dbReference type="ARBA" id="ARBA00023002"/>
    </source>
</evidence>
<dbReference type="PANTHER" id="PTHR43570:SF16">
    <property type="entry name" value="ALDEHYDE DEHYDROGENASE TYPE III, ISOFORM Q"/>
    <property type="match status" value="1"/>
</dbReference>
<dbReference type="EMBL" id="JABFTP020000062">
    <property type="protein sequence ID" value="KAL3274612.1"/>
    <property type="molecule type" value="Genomic_DNA"/>
</dbReference>
<dbReference type="Gene3D" id="3.40.605.10">
    <property type="entry name" value="Aldehyde Dehydrogenase, Chain A, domain 1"/>
    <property type="match status" value="1"/>
</dbReference>
<keyword evidence="9" id="KW-1185">Reference proteome</keyword>
<dbReference type="SUPFAM" id="SSF53720">
    <property type="entry name" value="ALDH-like"/>
    <property type="match status" value="1"/>
</dbReference>
<dbReference type="InterPro" id="IPR015590">
    <property type="entry name" value="Aldehyde_DH_dom"/>
</dbReference>
<protein>
    <recommendedName>
        <fullName evidence="7">Aldehyde dehydrogenase domain-containing protein</fullName>
    </recommendedName>
</protein>
<keyword evidence="6" id="KW-0812">Transmembrane</keyword>
<dbReference type="PROSITE" id="PS00687">
    <property type="entry name" value="ALDEHYDE_DEHYDR_GLU"/>
    <property type="match status" value="1"/>
</dbReference>
<keyword evidence="6" id="KW-0472">Membrane</keyword>
<reference evidence="8 9" key="1">
    <citation type="journal article" date="2021" name="BMC Biol.">
        <title>Horizontally acquired antibacterial genes associated with adaptive radiation of ladybird beetles.</title>
        <authorList>
            <person name="Li H.S."/>
            <person name="Tang X.F."/>
            <person name="Huang Y.H."/>
            <person name="Xu Z.Y."/>
            <person name="Chen M.L."/>
            <person name="Du X.Y."/>
            <person name="Qiu B.Y."/>
            <person name="Chen P.T."/>
            <person name="Zhang W."/>
            <person name="Slipinski A."/>
            <person name="Escalona H.E."/>
            <person name="Waterhouse R.M."/>
            <person name="Zwick A."/>
            <person name="Pang H."/>
        </authorList>
    </citation>
    <scope>NUCLEOTIDE SEQUENCE [LARGE SCALE GENOMIC DNA]</scope>
    <source>
        <strain evidence="8">SYSU2018</strain>
    </source>
</reference>
<sequence length="405" mass="45589">MTVQKPSKRFINFFNDVEILSEPYGVVLVIGPWNYPLYLCLAPLIGAIAAGNCTILKPSELAPATSNFLASRLTEYVDNDCVYVIQGGMDETKTILSEKFDYIFFTGSTTVGRIVYQAAAQHLTPTTLELGGKSPTYLDDSVDIDQATRRIMWGKIMNSGQTCISPDYLLCTAETQNEFLRSASKILMEFFGNKPFPSDLSKIVTEKHFKRCMKFIENKEISIGGQGSDKENIMRPTILTNVKTTDPIMSEEIFGPILPIVIVENCDEAIRYIKEHEKPLALYVFSRNKKVQNKFLRETSSGSVSINDTMMQIVTENLPFGGVGFSGVGSYHGKFSFDTFSHKKSVLKTPMNNFTEVLLQCRYPPYSQRKMDCIRCITKKRKGISLKYLKTMIIFFLALVLLVSL</sequence>
<name>A0ABD2N7Q6_9CUCU</name>
<dbReference type="GO" id="GO:0016620">
    <property type="term" value="F:oxidoreductase activity, acting on the aldehyde or oxo group of donors, NAD or NADP as acceptor"/>
    <property type="evidence" value="ECO:0007669"/>
    <property type="project" value="UniProtKB-ARBA"/>
</dbReference>
<evidence type="ECO:0000313" key="8">
    <source>
        <dbReference type="EMBL" id="KAL3274612.1"/>
    </source>
</evidence>
<evidence type="ECO:0000259" key="7">
    <source>
        <dbReference type="Pfam" id="PF00171"/>
    </source>
</evidence>
<feature type="transmembrane region" description="Helical" evidence="6">
    <location>
        <begin position="388"/>
        <end position="404"/>
    </location>
</feature>
<feature type="domain" description="Aldehyde dehydrogenase" evidence="7">
    <location>
        <begin position="19"/>
        <end position="346"/>
    </location>
</feature>
<feature type="active site" evidence="3 4">
    <location>
        <position position="129"/>
    </location>
</feature>
<evidence type="ECO:0000313" key="9">
    <source>
        <dbReference type="Proteomes" id="UP001516400"/>
    </source>
</evidence>
<comment type="caution">
    <text evidence="8">The sequence shown here is derived from an EMBL/GenBank/DDBJ whole genome shotgun (WGS) entry which is preliminary data.</text>
</comment>
<evidence type="ECO:0000256" key="3">
    <source>
        <dbReference type="PIRSR" id="PIRSR036492-1"/>
    </source>
</evidence>
<dbReference type="InterPro" id="IPR016161">
    <property type="entry name" value="Ald_DH/histidinol_DH"/>
</dbReference>
<evidence type="ECO:0000256" key="5">
    <source>
        <dbReference type="RuleBase" id="RU003345"/>
    </source>
</evidence>
<dbReference type="InterPro" id="IPR029510">
    <property type="entry name" value="Ald_DH_CS_GLU"/>
</dbReference>
<evidence type="ECO:0000256" key="6">
    <source>
        <dbReference type="SAM" id="Phobius"/>
    </source>
</evidence>
<dbReference type="PIRSF" id="PIRSF036492">
    <property type="entry name" value="ALDH"/>
    <property type="match status" value="1"/>
</dbReference>
<feature type="active site" evidence="3">
    <location>
        <position position="163"/>
    </location>
</feature>
<dbReference type="InterPro" id="IPR016163">
    <property type="entry name" value="Ald_DH_C"/>
</dbReference>
<evidence type="ECO:0000256" key="4">
    <source>
        <dbReference type="PROSITE-ProRule" id="PRU10007"/>
    </source>
</evidence>
<feature type="non-terminal residue" evidence="8">
    <location>
        <position position="405"/>
    </location>
</feature>
<keyword evidence="6" id="KW-1133">Transmembrane helix</keyword>
<accession>A0ABD2N7Q6</accession>
<proteinExistence type="inferred from homology"/>
<dbReference type="FunFam" id="3.40.309.10:FF:000003">
    <property type="entry name" value="Aldehyde dehydrogenase"/>
    <property type="match status" value="1"/>
</dbReference>
<dbReference type="AlphaFoldDB" id="A0ABD2N7Q6"/>
<dbReference type="Gene3D" id="3.40.309.10">
    <property type="entry name" value="Aldehyde Dehydrogenase, Chain A, domain 2"/>
    <property type="match status" value="1"/>
</dbReference>
<keyword evidence="2 5" id="KW-0560">Oxidoreductase</keyword>
<organism evidence="8 9">
    <name type="scientific">Cryptolaemus montrouzieri</name>
    <dbReference type="NCBI Taxonomy" id="559131"/>
    <lineage>
        <taxon>Eukaryota</taxon>
        <taxon>Metazoa</taxon>
        <taxon>Ecdysozoa</taxon>
        <taxon>Arthropoda</taxon>
        <taxon>Hexapoda</taxon>
        <taxon>Insecta</taxon>
        <taxon>Pterygota</taxon>
        <taxon>Neoptera</taxon>
        <taxon>Endopterygota</taxon>
        <taxon>Coleoptera</taxon>
        <taxon>Polyphaga</taxon>
        <taxon>Cucujiformia</taxon>
        <taxon>Coccinelloidea</taxon>
        <taxon>Coccinellidae</taxon>
        <taxon>Scymninae</taxon>
        <taxon>Scymnini</taxon>
        <taxon>Cryptolaemus</taxon>
    </lineage>
</organism>
<comment type="similarity">
    <text evidence="1 5">Belongs to the aldehyde dehydrogenase family.</text>
</comment>
<dbReference type="Proteomes" id="UP001516400">
    <property type="component" value="Unassembled WGS sequence"/>
</dbReference>
<dbReference type="InterPro" id="IPR016162">
    <property type="entry name" value="Ald_DH_N"/>
</dbReference>
<dbReference type="Pfam" id="PF00171">
    <property type="entry name" value="Aldedh"/>
    <property type="match status" value="1"/>
</dbReference>
<gene>
    <name evidence="8" type="ORF">HHI36_015993</name>
</gene>
<dbReference type="PANTHER" id="PTHR43570">
    <property type="entry name" value="ALDEHYDE DEHYDROGENASE"/>
    <property type="match status" value="1"/>
</dbReference>
<dbReference type="InterPro" id="IPR012394">
    <property type="entry name" value="Aldehyde_DH_NAD(P)"/>
</dbReference>